<dbReference type="NCBIfam" id="NF007031">
    <property type="entry name" value="PRK09496.1-2"/>
    <property type="match status" value="1"/>
</dbReference>
<feature type="domain" description="RCK N-terminal" evidence="7">
    <location>
        <begin position="230"/>
        <end position="346"/>
    </location>
</feature>
<dbReference type="InterPro" id="IPR036291">
    <property type="entry name" value="NAD(P)-bd_dom_sf"/>
</dbReference>
<evidence type="ECO:0000256" key="4">
    <source>
        <dbReference type="ARBA" id="ARBA00022958"/>
    </source>
</evidence>
<dbReference type="RefSeq" id="WP_120809773.1">
    <property type="nucleotide sequence ID" value="NZ_JAQQKZ010000004.1"/>
</dbReference>
<dbReference type="Gene3D" id="3.30.70.1450">
    <property type="entry name" value="Regulator of K+ conductance, C-terminal domain"/>
    <property type="match status" value="2"/>
</dbReference>
<dbReference type="PROSITE" id="PS51202">
    <property type="entry name" value="RCK_C"/>
    <property type="match status" value="2"/>
</dbReference>
<dbReference type="InterPro" id="IPR003148">
    <property type="entry name" value="RCK_N"/>
</dbReference>
<dbReference type="SUPFAM" id="SSF51735">
    <property type="entry name" value="NAD(P)-binding Rossmann-fold domains"/>
    <property type="match status" value="2"/>
</dbReference>
<evidence type="ECO:0000259" key="8">
    <source>
        <dbReference type="PROSITE" id="PS51202"/>
    </source>
</evidence>
<dbReference type="Gene3D" id="3.40.50.720">
    <property type="entry name" value="NAD(P)-binding Rossmann-like Domain"/>
    <property type="match status" value="2"/>
</dbReference>
<feature type="domain" description="RCK C-terminal" evidence="8">
    <location>
        <begin position="141"/>
        <end position="225"/>
    </location>
</feature>
<organism evidence="9 10">
    <name type="scientific">Vogesella indigofera</name>
    <name type="common">Pseudomonas indigofera</name>
    <dbReference type="NCBI Taxonomy" id="45465"/>
    <lineage>
        <taxon>Bacteria</taxon>
        <taxon>Pseudomonadati</taxon>
        <taxon>Pseudomonadota</taxon>
        <taxon>Betaproteobacteria</taxon>
        <taxon>Neisseriales</taxon>
        <taxon>Chromobacteriaceae</taxon>
        <taxon>Vogesella</taxon>
    </lineage>
</organism>
<keyword evidence="2" id="KW-0813">Transport</keyword>
<keyword evidence="3" id="KW-0633">Potassium transport</keyword>
<dbReference type="InterPro" id="IPR006036">
    <property type="entry name" value="K_uptake_TrkA"/>
</dbReference>
<evidence type="ECO:0000256" key="5">
    <source>
        <dbReference type="ARBA" id="ARBA00023027"/>
    </source>
</evidence>
<reference evidence="9 10" key="1">
    <citation type="submission" date="2018-10" db="EMBL/GenBank/DDBJ databases">
        <title>Genomic Encyclopedia of Type Strains, Phase IV (KMG-IV): sequencing the most valuable type-strain genomes for metagenomic binning, comparative biology and taxonomic classification.</title>
        <authorList>
            <person name="Goeker M."/>
        </authorList>
    </citation>
    <scope>NUCLEOTIDE SEQUENCE [LARGE SCALE GENOMIC DNA]</scope>
    <source>
        <strain evidence="9 10">DSM 3303</strain>
    </source>
</reference>
<keyword evidence="4" id="KW-0630">Potassium</keyword>
<proteinExistence type="predicted"/>
<protein>
    <recommendedName>
        <fullName evidence="1">Trk system potassium uptake protein TrkA</fullName>
    </recommendedName>
</protein>
<dbReference type="EMBL" id="RBID01000011">
    <property type="protein sequence ID" value="RKQ61104.1"/>
    <property type="molecule type" value="Genomic_DNA"/>
</dbReference>
<dbReference type="GO" id="GO:0015079">
    <property type="term" value="F:potassium ion transmembrane transporter activity"/>
    <property type="evidence" value="ECO:0007669"/>
    <property type="project" value="InterPro"/>
</dbReference>
<name>A0A495BIC2_VOGIN</name>
<keyword evidence="6" id="KW-0406">Ion transport</keyword>
<evidence type="ECO:0000256" key="6">
    <source>
        <dbReference type="ARBA" id="ARBA00023065"/>
    </source>
</evidence>
<gene>
    <name evidence="9" type="ORF">C8E02_0871</name>
</gene>
<dbReference type="PANTHER" id="PTHR43833:SF5">
    <property type="entry name" value="TRK SYSTEM POTASSIUM UPTAKE PROTEIN TRKA"/>
    <property type="match status" value="1"/>
</dbReference>
<dbReference type="FunFam" id="3.40.50.720:FF:000042">
    <property type="entry name" value="Trk system potassium transporter TrkA"/>
    <property type="match status" value="1"/>
</dbReference>
<dbReference type="PROSITE" id="PS51201">
    <property type="entry name" value="RCK_N"/>
    <property type="match status" value="2"/>
</dbReference>
<dbReference type="NCBIfam" id="NF007039">
    <property type="entry name" value="PRK09496.3-2"/>
    <property type="match status" value="1"/>
</dbReference>
<dbReference type="NCBIfam" id="NF007030">
    <property type="entry name" value="PRK09496.1-1"/>
    <property type="match status" value="1"/>
</dbReference>
<evidence type="ECO:0000256" key="1">
    <source>
        <dbReference type="ARBA" id="ARBA00017378"/>
    </source>
</evidence>
<dbReference type="NCBIfam" id="NF007032">
    <property type="entry name" value="PRK09496.1-4"/>
    <property type="match status" value="1"/>
</dbReference>
<dbReference type="InterPro" id="IPR050721">
    <property type="entry name" value="Trk_Ktr_HKT_K-transport"/>
</dbReference>
<feature type="domain" description="RCK N-terminal" evidence="7">
    <location>
        <begin position="1"/>
        <end position="121"/>
    </location>
</feature>
<evidence type="ECO:0000256" key="3">
    <source>
        <dbReference type="ARBA" id="ARBA00022538"/>
    </source>
</evidence>
<dbReference type="Proteomes" id="UP000279384">
    <property type="component" value="Unassembled WGS sequence"/>
</dbReference>
<dbReference type="InterPro" id="IPR006037">
    <property type="entry name" value="RCK_C"/>
</dbReference>
<evidence type="ECO:0000256" key="2">
    <source>
        <dbReference type="ARBA" id="ARBA00022448"/>
    </source>
</evidence>
<accession>A0A495BIC2</accession>
<evidence type="ECO:0000259" key="7">
    <source>
        <dbReference type="PROSITE" id="PS51201"/>
    </source>
</evidence>
<dbReference type="AlphaFoldDB" id="A0A495BIC2"/>
<dbReference type="GO" id="GO:0005886">
    <property type="term" value="C:plasma membrane"/>
    <property type="evidence" value="ECO:0007669"/>
    <property type="project" value="InterPro"/>
</dbReference>
<sequence length="456" mass="50083">MRILILGGGQVGASVAESLTNEGNDVTVVDQDANLLKLLQNRLDIRTVLGNAAHPSVLLNAGAEDAELLLALTRNDDTNLLACALARTQFNIPTCIARIRASDYVEGRHAVLKQFSVDHAICPEQIVTNNLYQLLSYPRALQVLDFGHGLAQLVVARAGSDGKLVGRPLKQIRDDMPDSDSRICAIYRNDKLIVPDGNTVIASGDEVFFIAAKADVPTMLGELRSSEKPVRRVMIAGGGNIGYRLARLLQDDYEVKLIEARGERATWLSENLDKALVLHGEATDEALLEDENIDEMDVFCALTNDDEDNVMSTLLAKRMGAHRVIALVNRSSYVDLLEGNRIDVVISPHLSTIGSVLAHLRRGDVVAVHPLRRGAAEAIEVIIHGDERTSRLVGRKVEDINMPTGCTLSAVIRGQQVLMAHHDLVLCSEDHLIIFVSRRRQLRQIEKLVQVKMGFF</sequence>
<dbReference type="PRINTS" id="PR00335">
    <property type="entry name" value="KUPTAKETRKA"/>
</dbReference>
<keyword evidence="5" id="KW-0520">NAD</keyword>
<evidence type="ECO:0000313" key="10">
    <source>
        <dbReference type="Proteomes" id="UP000279384"/>
    </source>
</evidence>
<dbReference type="InterPro" id="IPR036721">
    <property type="entry name" value="RCK_C_sf"/>
</dbReference>
<dbReference type="PANTHER" id="PTHR43833">
    <property type="entry name" value="POTASSIUM CHANNEL PROTEIN 2-RELATED-RELATED"/>
    <property type="match status" value="1"/>
</dbReference>
<dbReference type="Pfam" id="PF02254">
    <property type="entry name" value="TrkA_N"/>
    <property type="match status" value="2"/>
</dbReference>
<dbReference type="Pfam" id="PF02080">
    <property type="entry name" value="TrkA_C"/>
    <property type="match status" value="2"/>
</dbReference>
<dbReference type="SUPFAM" id="SSF116726">
    <property type="entry name" value="TrkA C-terminal domain-like"/>
    <property type="match status" value="2"/>
</dbReference>
<evidence type="ECO:0000313" key="9">
    <source>
        <dbReference type="EMBL" id="RKQ61104.1"/>
    </source>
</evidence>
<feature type="domain" description="RCK C-terminal" evidence="8">
    <location>
        <begin position="366"/>
        <end position="451"/>
    </location>
</feature>
<comment type="caution">
    <text evidence="9">The sequence shown here is derived from an EMBL/GenBank/DDBJ whole genome shotgun (WGS) entry which is preliminary data.</text>
</comment>